<dbReference type="VEuPathDB" id="VectorBase:PPAPM1_001498"/>
<feature type="region of interest" description="Disordered" evidence="1">
    <location>
        <begin position="453"/>
        <end position="483"/>
    </location>
</feature>
<keyword evidence="3" id="KW-1185">Reference proteome</keyword>
<organism evidence="2 3">
    <name type="scientific">Phlebotomus papatasi</name>
    <name type="common">Sandfly</name>
    <dbReference type="NCBI Taxonomy" id="29031"/>
    <lineage>
        <taxon>Eukaryota</taxon>
        <taxon>Metazoa</taxon>
        <taxon>Ecdysozoa</taxon>
        <taxon>Arthropoda</taxon>
        <taxon>Hexapoda</taxon>
        <taxon>Insecta</taxon>
        <taxon>Pterygota</taxon>
        <taxon>Neoptera</taxon>
        <taxon>Endopterygota</taxon>
        <taxon>Diptera</taxon>
        <taxon>Nematocera</taxon>
        <taxon>Psychodoidea</taxon>
        <taxon>Psychodidae</taxon>
        <taxon>Phlebotomus</taxon>
        <taxon>Phlebotomus</taxon>
    </lineage>
</organism>
<feature type="compositionally biased region" description="Low complexity" evidence="1">
    <location>
        <begin position="77"/>
        <end position="86"/>
    </location>
</feature>
<feature type="compositionally biased region" description="Basic residues" evidence="1">
    <location>
        <begin position="613"/>
        <end position="629"/>
    </location>
</feature>
<feature type="compositionally biased region" description="Polar residues" evidence="1">
    <location>
        <begin position="220"/>
        <end position="232"/>
    </location>
</feature>
<protein>
    <submittedName>
        <fullName evidence="2">Uncharacterized protein</fullName>
    </submittedName>
</protein>
<dbReference type="EMBL" id="AJVK01006572">
    <property type="status" value="NOT_ANNOTATED_CDS"/>
    <property type="molecule type" value="Genomic_DNA"/>
</dbReference>
<feature type="region of interest" description="Disordered" evidence="1">
    <location>
        <begin position="388"/>
        <end position="438"/>
    </location>
</feature>
<feature type="region of interest" description="Disordered" evidence="1">
    <location>
        <begin position="218"/>
        <end position="243"/>
    </location>
</feature>
<feature type="region of interest" description="Disordered" evidence="1">
    <location>
        <begin position="25"/>
        <end position="47"/>
    </location>
</feature>
<reference evidence="2" key="1">
    <citation type="submission" date="2022-08" db="UniProtKB">
        <authorList>
            <consortium name="EnsemblMetazoa"/>
        </authorList>
    </citation>
    <scope>IDENTIFICATION</scope>
    <source>
        <strain evidence="2">Israel</strain>
    </source>
</reference>
<proteinExistence type="predicted"/>
<feature type="region of interest" description="Disordered" evidence="1">
    <location>
        <begin position="592"/>
        <end position="629"/>
    </location>
</feature>
<sequence>MEVGALNNASGLSLPVDIPIRASSVPPSPCINEIRSPHSTSSNQGSDSLADSILAMFKNFASSNAAANLNPSCVISPSTTPTASSPQDDAPGDDDSSTSSMHTPISFSSGAPDSPVFYRQSTIEVPVLDPLSVHKSPSSNLLHPPSIHLEIPSGGNGSINKCLSPIREMPTPMPSPALTPIMPRPQRTRSPSPHDDPLSGIMVTFHPDNTRTDSEVENFSLDTPTSEPISTHSIRRSKFQKRAPAMSISIDIDPPTPEQETDRKMSPNRPRELVIPTLTIETPSPTKTAPSVQLFPGSPPPQRASIGETSFLFPNKQQQKRLLKQLEKPTSLDLPFTPPLITITSNMSEVESDMENMSPAPGKMQTNAHLGVPGTTGMCYLSPFTSVTRSDRTTSEGNLSSSGYSSMASPGPSRCNSNNPLCPSENEEPGNGSGLSVPSIHSVRRQGILFKACQSTTSTGTGNSGTREHHNRIRNRSDSETLSDEALLESNDEGIGTDHIDEKIDEGEIRSARDLEVYLGKELIENGKSILEEPVAMAQLQLPSIVIQSDIGEKALSPVSSRSESPLSERMTGMGRFSPLFYGKKDQQLPFTDSDGLYDFPSSDGKGNTMTTNHRKNTGKRRERKSSFR</sequence>
<evidence type="ECO:0000313" key="2">
    <source>
        <dbReference type="EnsemblMetazoa" id="PPAI009029-PA"/>
    </source>
</evidence>
<dbReference type="EMBL" id="AJVK01006571">
    <property type="status" value="NOT_ANNOTATED_CDS"/>
    <property type="molecule type" value="Genomic_DNA"/>
</dbReference>
<dbReference type="AlphaFoldDB" id="A0A1B0EZZ6"/>
<feature type="compositionally biased region" description="Polar residues" evidence="1">
    <location>
        <begin position="37"/>
        <end position="47"/>
    </location>
</feature>
<dbReference type="Proteomes" id="UP000092462">
    <property type="component" value="Unassembled WGS sequence"/>
</dbReference>
<accession>A0A1B0EZZ6</accession>
<evidence type="ECO:0000256" key="1">
    <source>
        <dbReference type="SAM" id="MobiDB-lite"/>
    </source>
</evidence>
<evidence type="ECO:0000313" key="3">
    <source>
        <dbReference type="Proteomes" id="UP000092462"/>
    </source>
</evidence>
<dbReference type="EnsemblMetazoa" id="PPAI009029-RA">
    <property type="protein sequence ID" value="PPAI009029-PA"/>
    <property type="gene ID" value="PPAI009029"/>
</dbReference>
<feature type="compositionally biased region" description="Low complexity" evidence="1">
    <location>
        <begin position="455"/>
        <end position="465"/>
    </location>
</feature>
<name>A0A1B0EZZ6_PHLPP</name>
<feature type="region of interest" description="Disordered" evidence="1">
    <location>
        <begin position="77"/>
        <end position="113"/>
    </location>
</feature>
<feature type="compositionally biased region" description="Low complexity" evidence="1">
    <location>
        <begin position="395"/>
        <end position="413"/>
    </location>
</feature>
<feature type="region of interest" description="Disordered" evidence="1">
    <location>
        <begin position="134"/>
        <end position="198"/>
    </location>
</feature>
<feature type="compositionally biased region" description="Polar residues" evidence="1">
    <location>
        <begin position="97"/>
        <end position="111"/>
    </location>
</feature>
<dbReference type="VEuPathDB" id="VectorBase:PPAI009029"/>